<evidence type="ECO:0000313" key="2">
    <source>
        <dbReference type="Proteomes" id="UP000708208"/>
    </source>
</evidence>
<dbReference type="EMBL" id="CAJVCH010140261">
    <property type="protein sequence ID" value="CAG7726804.1"/>
    <property type="molecule type" value="Genomic_DNA"/>
</dbReference>
<protein>
    <submittedName>
        <fullName evidence="1">Uncharacterized protein</fullName>
    </submittedName>
</protein>
<proteinExistence type="predicted"/>
<comment type="caution">
    <text evidence="1">The sequence shown here is derived from an EMBL/GenBank/DDBJ whole genome shotgun (WGS) entry which is preliminary data.</text>
</comment>
<reference evidence="1" key="1">
    <citation type="submission" date="2021-06" db="EMBL/GenBank/DDBJ databases">
        <authorList>
            <person name="Hodson N. C."/>
            <person name="Mongue J. A."/>
            <person name="Jaron S. K."/>
        </authorList>
    </citation>
    <scope>NUCLEOTIDE SEQUENCE</scope>
</reference>
<gene>
    <name evidence="1" type="ORF">AFUS01_LOCUS15691</name>
</gene>
<dbReference type="Proteomes" id="UP000708208">
    <property type="component" value="Unassembled WGS sequence"/>
</dbReference>
<dbReference type="AlphaFoldDB" id="A0A8J2JZ68"/>
<keyword evidence="2" id="KW-1185">Reference proteome</keyword>
<name>A0A8J2JZ68_9HEXA</name>
<sequence>MKVKDPFVHVNINAQGQEKKNNHVYESNVEEQSLERHTLNILIALRHVRTYTGSGYILYVPDESGERREGEPNAETVPVVWILFTVENSKSESRSQAQLGDLDTLSVRFTNTDDCICNNIK</sequence>
<accession>A0A8J2JZ68</accession>
<evidence type="ECO:0000313" key="1">
    <source>
        <dbReference type="EMBL" id="CAG7726804.1"/>
    </source>
</evidence>
<organism evidence="1 2">
    <name type="scientific">Allacma fusca</name>
    <dbReference type="NCBI Taxonomy" id="39272"/>
    <lineage>
        <taxon>Eukaryota</taxon>
        <taxon>Metazoa</taxon>
        <taxon>Ecdysozoa</taxon>
        <taxon>Arthropoda</taxon>
        <taxon>Hexapoda</taxon>
        <taxon>Collembola</taxon>
        <taxon>Symphypleona</taxon>
        <taxon>Sminthuridae</taxon>
        <taxon>Allacma</taxon>
    </lineage>
</organism>